<reference evidence="2" key="2">
    <citation type="submission" date="2014-07" db="EMBL/GenBank/DDBJ databases">
        <authorList>
            <person name="Hull J."/>
        </authorList>
    </citation>
    <scope>NUCLEOTIDE SEQUENCE</scope>
</reference>
<dbReference type="EMBL" id="GBHO01003559">
    <property type="protein sequence ID" value="JAG40045.1"/>
    <property type="molecule type" value="Transcribed_RNA"/>
</dbReference>
<feature type="region of interest" description="Disordered" evidence="1">
    <location>
        <begin position="39"/>
        <end position="63"/>
    </location>
</feature>
<proteinExistence type="predicted"/>
<reference evidence="3" key="3">
    <citation type="submission" date="2014-09" db="EMBL/GenBank/DDBJ databases">
        <authorList>
            <person name="Magalhaes I.L.F."/>
            <person name="Oliveira U."/>
            <person name="Santos F.R."/>
            <person name="Vidigal T.H.D.A."/>
            <person name="Brescovit A.D."/>
            <person name="Santos A.J."/>
        </authorList>
    </citation>
    <scope>NUCLEOTIDE SEQUENCE</scope>
</reference>
<gene>
    <name evidence="2" type="primary">rpsP_1</name>
    <name evidence="2" type="ORF">CM83_27631</name>
</gene>
<dbReference type="EMBL" id="GBRD01005977">
    <property type="protein sequence ID" value="JAG59844.1"/>
    <property type="molecule type" value="Transcribed_RNA"/>
</dbReference>
<name>A0A0A9ZDZ3_LYGHE</name>
<sequence>MSGHIGVQTSLSALRRKSITDRKIVGVRTPVYSLSLEDNEVSSEDSLLYSSQSSPGSASDSYDPIVVLEDDSSLEDRYFRRSPPSHTARSYLHPALQTVETYSDEESAEDFTMMSETERRWRRVDKKLEKIKKQPMYSGSSSGSLSSSPR</sequence>
<reference evidence="2" key="1">
    <citation type="journal article" date="2014" name="PLoS ONE">
        <title>Transcriptome-Based Identification of ABC Transporters in the Western Tarnished Plant Bug Lygus hesperus.</title>
        <authorList>
            <person name="Hull J.J."/>
            <person name="Chaney K."/>
            <person name="Geib S.M."/>
            <person name="Fabrick J.A."/>
            <person name="Brent C.S."/>
            <person name="Walsh D."/>
            <person name="Lavine L.C."/>
        </authorList>
    </citation>
    <scope>NUCLEOTIDE SEQUENCE</scope>
</reference>
<accession>A0A0A9ZDZ3</accession>
<keyword evidence="2" id="KW-0687">Ribonucleoprotein</keyword>
<dbReference type="AlphaFoldDB" id="A0A0A9ZDZ3"/>
<keyword evidence="2" id="KW-0689">Ribosomal protein</keyword>
<protein>
    <submittedName>
        <fullName evidence="2">30S ribosomal protein S16</fullName>
    </submittedName>
</protein>
<evidence type="ECO:0000256" key="1">
    <source>
        <dbReference type="SAM" id="MobiDB-lite"/>
    </source>
</evidence>
<dbReference type="GO" id="GO:0005840">
    <property type="term" value="C:ribosome"/>
    <property type="evidence" value="ECO:0007669"/>
    <property type="project" value="UniProtKB-KW"/>
</dbReference>
<evidence type="ECO:0000313" key="3">
    <source>
        <dbReference type="EMBL" id="JAG59844.1"/>
    </source>
</evidence>
<feature type="compositionally biased region" description="Low complexity" evidence="1">
    <location>
        <begin position="44"/>
        <end position="61"/>
    </location>
</feature>
<organism evidence="2">
    <name type="scientific">Lygus hesperus</name>
    <name type="common">Western plant bug</name>
    <dbReference type="NCBI Taxonomy" id="30085"/>
    <lineage>
        <taxon>Eukaryota</taxon>
        <taxon>Metazoa</taxon>
        <taxon>Ecdysozoa</taxon>
        <taxon>Arthropoda</taxon>
        <taxon>Hexapoda</taxon>
        <taxon>Insecta</taxon>
        <taxon>Pterygota</taxon>
        <taxon>Neoptera</taxon>
        <taxon>Paraneoptera</taxon>
        <taxon>Hemiptera</taxon>
        <taxon>Heteroptera</taxon>
        <taxon>Panheteroptera</taxon>
        <taxon>Cimicomorpha</taxon>
        <taxon>Miridae</taxon>
        <taxon>Mirini</taxon>
        <taxon>Lygus</taxon>
    </lineage>
</organism>
<evidence type="ECO:0000313" key="2">
    <source>
        <dbReference type="EMBL" id="JAG40045.1"/>
    </source>
</evidence>